<dbReference type="GO" id="GO:0007165">
    <property type="term" value="P:signal transduction"/>
    <property type="evidence" value="ECO:0007669"/>
    <property type="project" value="UniProtKB-KW"/>
</dbReference>
<feature type="transmembrane region" description="Helical" evidence="7">
    <location>
        <begin position="427"/>
        <end position="448"/>
    </location>
</feature>
<dbReference type="SUPFAM" id="SSF58104">
    <property type="entry name" value="Methyl-accepting chemotaxis protein (MCP) signaling domain"/>
    <property type="match status" value="1"/>
</dbReference>
<comment type="subcellular location">
    <subcellularLocation>
        <location evidence="1">Membrane</location>
    </subcellularLocation>
</comment>
<evidence type="ECO:0000256" key="2">
    <source>
        <dbReference type="ARBA" id="ARBA00022500"/>
    </source>
</evidence>
<keyword evidence="7" id="KW-0812">Transmembrane</keyword>
<dbReference type="Proteomes" id="UP000633219">
    <property type="component" value="Unassembled WGS sequence"/>
</dbReference>
<keyword evidence="11" id="KW-1185">Reference proteome</keyword>
<dbReference type="PANTHER" id="PTHR43531:SF11">
    <property type="entry name" value="METHYL-ACCEPTING CHEMOTAXIS PROTEIN 3"/>
    <property type="match status" value="1"/>
</dbReference>
<evidence type="ECO:0000259" key="8">
    <source>
        <dbReference type="PROSITE" id="PS50111"/>
    </source>
</evidence>
<dbReference type="RefSeq" id="WP_201652112.1">
    <property type="nucleotide sequence ID" value="NZ_JAEQNC010000001.1"/>
</dbReference>
<keyword evidence="7" id="KW-1133">Transmembrane helix</keyword>
<keyword evidence="4" id="KW-0807">Transducer</keyword>
<dbReference type="EMBL" id="JAEQNC010000001">
    <property type="protein sequence ID" value="MBL0370716.1"/>
    <property type="molecule type" value="Genomic_DNA"/>
</dbReference>
<dbReference type="PROSITE" id="PS50111">
    <property type="entry name" value="CHEMOTAXIS_TRANSDUC_2"/>
    <property type="match status" value="1"/>
</dbReference>
<feature type="domain" description="HAMP" evidence="9">
    <location>
        <begin position="527"/>
        <end position="579"/>
    </location>
</feature>
<feature type="coiled-coil region" evidence="5">
    <location>
        <begin position="596"/>
        <end position="623"/>
    </location>
</feature>
<feature type="domain" description="HAMP" evidence="9">
    <location>
        <begin position="446"/>
        <end position="499"/>
    </location>
</feature>
<comment type="caution">
    <text evidence="10">The sequence shown here is derived from an EMBL/GenBank/DDBJ whole genome shotgun (WGS) entry which is preliminary data.</text>
</comment>
<reference evidence="10" key="1">
    <citation type="submission" date="2021-01" db="EMBL/GenBank/DDBJ databases">
        <title>Rhizobium sp. strain KVB221 16S ribosomal RNA gene Genome sequencing and assembly.</title>
        <authorList>
            <person name="Kang M."/>
        </authorList>
    </citation>
    <scope>NUCLEOTIDE SEQUENCE</scope>
    <source>
        <strain evidence="10">KVB221</strain>
    </source>
</reference>
<feature type="region of interest" description="Disordered" evidence="6">
    <location>
        <begin position="501"/>
        <end position="524"/>
    </location>
</feature>
<comment type="similarity">
    <text evidence="3">Belongs to the methyl-accepting chemotaxis (MCP) protein family.</text>
</comment>
<evidence type="ECO:0000259" key="9">
    <source>
        <dbReference type="PROSITE" id="PS50885"/>
    </source>
</evidence>
<dbReference type="AlphaFoldDB" id="A0A937CKQ2"/>
<dbReference type="Gene3D" id="1.10.287.950">
    <property type="entry name" value="Methyl-accepting chemotaxis protein"/>
    <property type="match status" value="1"/>
</dbReference>
<dbReference type="GO" id="GO:0016020">
    <property type="term" value="C:membrane"/>
    <property type="evidence" value="ECO:0007669"/>
    <property type="project" value="UniProtKB-SubCell"/>
</dbReference>
<keyword evidence="5" id="KW-0175">Coiled coil</keyword>
<evidence type="ECO:0000256" key="6">
    <source>
        <dbReference type="SAM" id="MobiDB-lite"/>
    </source>
</evidence>
<proteinExistence type="inferred from homology"/>
<evidence type="ECO:0000256" key="3">
    <source>
        <dbReference type="ARBA" id="ARBA00029447"/>
    </source>
</evidence>
<keyword evidence="2" id="KW-0145">Chemotaxis</keyword>
<dbReference type="SMART" id="SM00283">
    <property type="entry name" value="MA"/>
    <property type="match status" value="1"/>
</dbReference>
<dbReference type="SUPFAM" id="SSF158472">
    <property type="entry name" value="HAMP domain-like"/>
    <property type="match status" value="1"/>
</dbReference>
<dbReference type="Pfam" id="PF00015">
    <property type="entry name" value="MCPsignal"/>
    <property type="match status" value="1"/>
</dbReference>
<keyword evidence="7" id="KW-0472">Membrane</keyword>
<dbReference type="SMART" id="SM00304">
    <property type="entry name" value="HAMP"/>
    <property type="match status" value="2"/>
</dbReference>
<dbReference type="InterPro" id="IPR003660">
    <property type="entry name" value="HAMP_dom"/>
</dbReference>
<feature type="domain" description="Methyl-accepting transducer" evidence="8">
    <location>
        <begin position="584"/>
        <end position="813"/>
    </location>
</feature>
<dbReference type="FunFam" id="1.10.287.950:FF:000001">
    <property type="entry name" value="Methyl-accepting chemotaxis sensory transducer"/>
    <property type="match status" value="1"/>
</dbReference>
<evidence type="ECO:0000256" key="1">
    <source>
        <dbReference type="ARBA" id="ARBA00004370"/>
    </source>
</evidence>
<dbReference type="PROSITE" id="PS50885">
    <property type="entry name" value="HAMP"/>
    <property type="match status" value="2"/>
</dbReference>
<evidence type="ECO:0000256" key="5">
    <source>
        <dbReference type="SAM" id="Coils"/>
    </source>
</evidence>
<feature type="transmembrane region" description="Helical" evidence="7">
    <location>
        <begin position="15"/>
        <end position="36"/>
    </location>
</feature>
<evidence type="ECO:0000256" key="7">
    <source>
        <dbReference type="SAM" id="Phobius"/>
    </source>
</evidence>
<sequence>MIDKFMSRFKIQTKVIVLVAPFVISISAVGLTGLYASGMLQGRMEISNSVLQSLSGFKQVFASMSKFLIKPTQENHDRAAKDASDQLALLKQTTDGLRPETDVGLLDTAVEQSQTITSNIEKIWGLQKQQETILSDVSNASAELLEVQGQTGKRSFELIAAAKKKEKAEKKGLTNGMNLDGVSVVLEAMVVDYGKVLTPEDKIKVFAKYLPDLEKGVSKVLTALPKQKLPYGKKFEKQVKALAEQVKANDISTAAMDKANTTMNGFRSTATMFKQIGGDLMRQSILNLAAADAEISKADNVANKLRAIVANNNEIRVVFAELVASPDAAGVKKVQQSLYMYGAEVAGLSKAAKSDPFFAGLPGQVQPILDGLGKNAAALSTNSEQKGAEFAAAAKQIDGTWNLLTEFAESQKANAGVEREQANTISIGAVLAGIMIALAAGAALVMTLKGPISQVTSAMRRIADGRLETTISGDKRPDEIGDMARALSVFKDNALAKVTMERQAQESRLTADAERERNEQDKQESARQIQFAVDALAQGLRNLAQGELRFTIDTPFAGHLDTLRDDFNSSVAGLRNTLFEIRDASGLIQDNGRQMADAAEDLSKRTEQQAASLEETAAAVEEITATVKTSSGRAAETKEIVTNAKKNADNSSAIVQNAISAMGRIKEASDKISQIIDVIDAIAFQTNLLALNAGVEAARAGEAGKGFAVVAQEVRELAQRSAQAAKEIGGLIGKSADEVATGSRYVSETGNALMEISRQIIEISGHVELIATSSREQSTSLTEVNASVNQMDQMTQRNAAMVEETTAATRQLSGEVDMLMELVGRFNLGEQQAAYEAGRSRAA</sequence>
<dbReference type="InterPro" id="IPR051310">
    <property type="entry name" value="MCP_chemotaxis"/>
</dbReference>
<evidence type="ECO:0000313" key="10">
    <source>
        <dbReference type="EMBL" id="MBL0370716.1"/>
    </source>
</evidence>
<accession>A0A937CKQ2</accession>
<dbReference type="GO" id="GO:0006935">
    <property type="term" value="P:chemotaxis"/>
    <property type="evidence" value="ECO:0007669"/>
    <property type="project" value="UniProtKB-KW"/>
</dbReference>
<dbReference type="CDD" id="cd11386">
    <property type="entry name" value="MCP_signal"/>
    <property type="match status" value="1"/>
</dbReference>
<evidence type="ECO:0000313" key="11">
    <source>
        <dbReference type="Proteomes" id="UP000633219"/>
    </source>
</evidence>
<dbReference type="PANTHER" id="PTHR43531">
    <property type="entry name" value="PROTEIN ICFG"/>
    <property type="match status" value="1"/>
</dbReference>
<dbReference type="CDD" id="cd06225">
    <property type="entry name" value="HAMP"/>
    <property type="match status" value="1"/>
</dbReference>
<dbReference type="InterPro" id="IPR004089">
    <property type="entry name" value="MCPsignal_dom"/>
</dbReference>
<protein>
    <submittedName>
        <fullName evidence="10">HAMP domain-containing protein</fullName>
    </submittedName>
</protein>
<evidence type="ECO:0000256" key="4">
    <source>
        <dbReference type="PROSITE-ProRule" id="PRU00284"/>
    </source>
</evidence>
<gene>
    <name evidence="10" type="ORF">JJB09_01620</name>
</gene>
<dbReference type="Pfam" id="PF00672">
    <property type="entry name" value="HAMP"/>
    <property type="match status" value="1"/>
</dbReference>
<name>A0A937CKQ2_9HYPH</name>
<organism evidence="10 11">
    <name type="scientific">Rhizobium setariae</name>
    <dbReference type="NCBI Taxonomy" id="2801340"/>
    <lineage>
        <taxon>Bacteria</taxon>
        <taxon>Pseudomonadati</taxon>
        <taxon>Pseudomonadota</taxon>
        <taxon>Alphaproteobacteria</taxon>
        <taxon>Hyphomicrobiales</taxon>
        <taxon>Rhizobiaceae</taxon>
        <taxon>Rhizobium/Agrobacterium group</taxon>
        <taxon>Rhizobium</taxon>
    </lineage>
</organism>
<dbReference type="Gene3D" id="6.10.340.10">
    <property type="match status" value="1"/>
</dbReference>